<keyword evidence="2" id="KW-0238">DNA-binding</keyword>
<reference evidence="5 6" key="2">
    <citation type="submission" date="2013-04" db="EMBL/GenBank/DDBJ databases">
        <title>The Genome Sequence of Bilophila wadsworthia 3_1_6.</title>
        <authorList>
            <consortium name="The Broad Institute Genomics Platform"/>
            <person name="Earl A."/>
            <person name="Ward D."/>
            <person name="Feldgarden M."/>
            <person name="Gevers D."/>
            <person name="Sibley C."/>
            <person name="Strauss J."/>
            <person name="Allen-Vercoe E."/>
            <person name="Walker B."/>
            <person name="Young S."/>
            <person name="Zeng Q."/>
            <person name="Gargeya S."/>
            <person name="Fitzgerald M."/>
            <person name="Haas B."/>
            <person name="Abouelleil A."/>
            <person name="Allen A.W."/>
            <person name="Alvarado L."/>
            <person name="Arachchi H.M."/>
            <person name="Berlin A.M."/>
            <person name="Chapman S.B."/>
            <person name="Gainer-Dewar J."/>
            <person name="Goldberg J."/>
            <person name="Griggs A."/>
            <person name="Gujja S."/>
            <person name="Hansen M."/>
            <person name="Howarth C."/>
            <person name="Imamovic A."/>
            <person name="Ireland A."/>
            <person name="Larimer J."/>
            <person name="McCowan C."/>
            <person name="Murphy C."/>
            <person name="Pearson M."/>
            <person name="Poon T.W."/>
            <person name="Priest M."/>
            <person name="Roberts A."/>
            <person name="Saif S."/>
            <person name="Shea T."/>
            <person name="Sisk P."/>
            <person name="Sykes S."/>
            <person name="Wortman J."/>
            <person name="Nusbaum C."/>
            <person name="Birren B."/>
        </authorList>
    </citation>
    <scope>NUCLEOTIDE SEQUENCE [LARGE SCALE GENOMIC DNA]</scope>
    <source>
        <strain evidence="5 6">3_1_6</strain>
    </source>
</reference>
<dbReference type="eggNOG" id="COG2188">
    <property type="taxonomic scope" value="Bacteria"/>
</dbReference>
<dbReference type="HOGENOM" id="CLU_063236_4_0_7"/>
<dbReference type="Gene3D" id="1.10.10.10">
    <property type="entry name" value="Winged helix-like DNA-binding domain superfamily/Winged helix DNA-binding domain"/>
    <property type="match status" value="1"/>
</dbReference>
<accession>E5Y1Q9</accession>
<dbReference type="InterPro" id="IPR000524">
    <property type="entry name" value="Tscrpt_reg_HTH_GntR"/>
</dbReference>
<proteinExistence type="predicted"/>
<dbReference type="Proteomes" id="UP000006034">
    <property type="component" value="Unassembled WGS sequence"/>
</dbReference>
<evidence type="ECO:0000256" key="2">
    <source>
        <dbReference type="ARBA" id="ARBA00023125"/>
    </source>
</evidence>
<dbReference type="GO" id="GO:0045892">
    <property type="term" value="P:negative regulation of DNA-templated transcription"/>
    <property type="evidence" value="ECO:0007669"/>
    <property type="project" value="TreeGrafter"/>
</dbReference>
<dbReference type="STRING" id="563192.HMPREF0179_00130"/>
<evidence type="ECO:0000313" key="6">
    <source>
        <dbReference type="Proteomes" id="UP000006034"/>
    </source>
</evidence>
<dbReference type="InterPro" id="IPR050679">
    <property type="entry name" value="Bact_HTH_transcr_reg"/>
</dbReference>
<dbReference type="GO" id="GO:0003677">
    <property type="term" value="F:DNA binding"/>
    <property type="evidence" value="ECO:0007669"/>
    <property type="project" value="UniProtKB-KW"/>
</dbReference>
<evidence type="ECO:0000256" key="1">
    <source>
        <dbReference type="ARBA" id="ARBA00023015"/>
    </source>
</evidence>
<sequence>MEVKEAILELARTQCGPDRRLPSEEELCRLLGVSRATVREALSILCREGFVSKRHGIGNLVNRSVLDTPMRFDLERGLRRMLEDAGYQASTIREMPVSPGGKDILLDDPTLPVRLTIPRPWKIQRTAHLVEGAQAIVTCNVFTSNGSWSGKGFAQELAYTDVINLLSGGTLSHTVMAFLPWCAGKGIASAFGLAPGTPIILWHELNYGIQDTLLCESVVAFNPDFVTLRALHRW</sequence>
<dbReference type="EMBL" id="ADCP02000002">
    <property type="protein sequence ID" value="EFV46090.2"/>
    <property type="molecule type" value="Genomic_DNA"/>
</dbReference>
<dbReference type="Pfam" id="PF00392">
    <property type="entry name" value="GntR"/>
    <property type="match status" value="1"/>
</dbReference>
<evidence type="ECO:0000313" key="5">
    <source>
        <dbReference type="EMBL" id="EFV46090.2"/>
    </source>
</evidence>
<comment type="caution">
    <text evidence="5">The sequence shown here is derived from an EMBL/GenBank/DDBJ whole genome shotgun (WGS) entry which is preliminary data.</text>
</comment>
<protein>
    <recommendedName>
        <fullName evidence="4">HTH gntR-type domain-containing protein</fullName>
    </recommendedName>
</protein>
<dbReference type="SUPFAM" id="SSF64288">
    <property type="entry name" value="Chorismate lyase-like"/>
    <property type="match status" value="1"/>
</dbReference>
<dbReference type="InterPro" id="IPR028978">
    <property type="entry name" value="Chorismate_lyase_/UTRA_dom_sf"/>
</dbReference>
<dbReference type="InterPro" id="IPR036390">
    <property type="entry name" value="WH_DNA-bd_sf"/>
</dbReference>
<dbReference type="CDD" id="cd07377">
    <property type="entry name" value="WHTH_GntR"/>
    <property type="match status" value="1"/>
</dbReference>
<dbReference type="AlphaFoldDB" id="E5Y1Q9"/>
<name>E5Y1Q9_BILW3</name>
<organism evidence="5 6">
    <name type="scientific">Bilophila wadsworthia (strain 3_1_6)</name>
    <dbReference type="NCBI Taxonomy" id="563192"/>
    <lineage>
        <taxon>Bacteria</taxon>
        <taxon>Pseudomonadati</taxon>
        <taxon>Thermodesulfobacteriota</taxon>
        <taxon>Desulfovibrionia</taxon>
        <taxon>Desulfovibrionales</taxon>
        <taxon>Desulfovibrionaceae</taxon>
        <taxon>Bilophila</taxon>
    </lineage>
</organism>
<dbReference type="PANTHER" id="PTHR44846">
    <property type="entry name" value="MANNOSYL-D-GLYCERATE TRANSPORT/METABOLISM SYSTEM REPRESSOR MNGR-RELATED"/>
    <property type="match status" value="1"/>
</dbReference>
<dbReference type="GO" id="GO:0003700">
    <property type="term" value="F:DNA-binding transcription factor activity"/>
    <property type="evidence" value="ECO:0007669"/>
    <property type="project" value="InterPro"/>
</dbReference>
<dbReference type="SMART" id="SM00345">
    <property type="entry name" value="HTH_GNTR"/>
    <property type="match status" value="1"/>
</dbReference>
<gene>
    <name evidence="5" type="ORF">HMPREF0179_00130</name>
</gene>
<evidence type="ECO:0000256" key="3">
    <source>
        <dbReference type="ARBA" id="ARBA00023163"/>
    </source>
</evidence>
<keyword evidence="3" id="KW-0804">Transcription</keyword>
<dbReference type="PRINTS" id="PR00035">
    <property type="entry name" value="HTHGNTR"/>
</dbReference>
<dbReference type="PANTHER" id="PTHR44846:SF1">
    <property type="entry name" value="MANNOSYL-D-GLYCERATE TRANSPORT_METABOLISM SYSTEM REPRESSOR MNGR-RELATED"/>
    <property type="match status" value="1"/>
</dbReference>
<dbReference type="SUPFAM" id="SSF46785">
    <property type="entry name" value="Winged helix' DNA-binding domain"/>
    <property type="match status" value="1"/>
</dbReference>
<feature type="domain" description="HTH gntR-type" evidence="4">
    <location>
        <begin position="1"/>
        <end position="64"/>
    </location>
</feature>
<evidence type="ECO:0000259" key="4">
    <source>
        <dbReference type="PROSITE" id="PS50949"/>
    </source>
</evidence>
<keyword evidence="1" id="KW-0805">Transcription regulation</keyword>
<dbReference type="PROSITE" id="PS50949">
    <property type="entry name" value="HTH_GNTR"/>
    <property type="match status" value="1"/>
</dbReference>
<reference evidence="5 6" key="1">
    <citation type="submission" date="2010-10" db="EMBL/GenBank/DDBJ databases">
        <authorList>
            <consortium name="The Broad Institute Genome Sequencing Platform"/>
            <person name="Ward D."/>
            <person name="Earl A."/>
            <person name="Feldgarden M."/>
            <person name="Young S.K."/>
            <person name="Gargeya S."/>
            <person name="Zeng Q."/>
            <person name="Alvarado L."/>
            <person name="Berlin A."/>
            <person name="Bochicchio J."/>
            <person name="Chapman S.B."/>
            <person name="Chen Z."/>
            <person name="Freedman E."/>
            <person name="Gellesch M."/>
            <person name="Goldberg J."/>
            <person name="Griggs A."/>
            <person name="Gujja S."/>
            <person name="Heilman E."/>
            <person name="Heiman D."/>
            <person name="Howarth C."/>
            <person name="Mehta T."/>
            <person name="Neiman D."/>
            <person name="Pearson M."/>
            <person name="Roberts A."/>
            <person name="Saif S."/>
            <person name="Shea T."/>
            <person name="Shenoy N."/>
            <person name="Sisk P."/>
            <person name="Stolte C."/>
            <person name="Sykes S."/>
            <person name="White J."/>
            <person name="Yandava C."/>
            <person name="Allen-Vercoe E."/>
            <person name="Sibley C."/>
            <person name="Ambrose C.E."/>
            <person name="Strauss J."/>
            <person name="Daigneault M."/>
            <person name="Haas B."/>
            <person name="Nusbaum C."/>
            <person name="Birren B."/>
        </authorList>
    </citation>
    <scope>NUCLEOTIDE SEQUENCE [LARGE SCALE GENOMIC DNA]</scope>
    <source>
        <strain evidence="5 6">3_1_6</strain>
    </source>
</reference>
<dbReference type="InterPro" id="IPR036388">
    <property type="entry name" value="WH-like_DNA-bd_sf"/>
</dbReference>
<keyword evidence="6" id="KW-1185">Reference proteome</keyword>